<evidence type="ECO:0000313" key="5">
    <source>
        <dbReference type="Proteomes" id="UP000016088"/>
    </source>
</evidence>
<sequence length="85" mass="9283">MARKVLIQFVKHLTKSSAERHPHPAVPFALPSSFFSNAGAPATGSSKGQDVFIANDRNELSPRFHRMPVSDLEMNIIESGGACIY</sequence>
<organism evidence="4 5">
    <name type="scientific">Schizosaccharomyces octosporus (strain yFS286)</name>
    <name type="common">Fission yeast</name>
    <name type="synonym">Octosporomyces octosporus</name>
    <dbReference type="NCBI Taxonomy" id="483514"/>
    <lineage>
        <taxon>Eukaryota</taxon>
        <taxon>Fungi</taxon>
        <taxon>Dikarya</taxon>
        <taxon>Ascomycota</taxon>
        <taxon>Taphrinomycotina</taxon>
        <taxon>Schizosaccharomycetes</taxon>
        <taxon>Schizosaccharomycetales</taxon>
        <taxon>Schizosaccharomycetaceae</taxon>
        <taxon>Schizosaccharomyces</taxon>
    </lineage>
</organism>
<evidence type="ECO:0000256" key="1">
    <source>
        <dbReference type="ARBA" id="ARBA00004173"/>
    </source>
</evidence>
<accession>S9R1D1</accession>
<dbReference type="RefSeq" id="XP_013019522.1">
    <property type="nucleotide sequence ID" value="XM_013164068.1"/>
</dbReference>
<dbReference type="VEuPathDB" id="FungiDB:SOCG_04921"/>
<comment type="subcellular location">
    <subcellularLocation>
        <location evidence="1">Mitochondrion</location>
    </subcellularLocation>
</comment>
<dbReference type="GO" id="GO:0005739">
    <property type="term" value="C:mitochondrion"/>
    <property type="evidence" value="ECO:0007669"/>
    <property type="project" value="UniProtKB-SubCell"/>
</dbReference>
<evidence type="ECO:0000256" key="3">
    <source>
        <dbReference type="ARBA" id="ARBA00043970"/>
    </source>
</evidence>
<dbReference type="GeneID" id="25033881"/>
<dbReference type="Proteomes" id="UP000016088">
    <property type="component" value="Unassembled WGS sequence"/>
</dbReference>
<dbReference type="GO" id="GO:0006103">
    <property type="term" value="P:2-oxoglutarate metabolic process"/>
    <property type="evidence" value="ECO:0007669"/>
    <property type="project" value="InterPro"/>
</dbReference>
<proteinExistence type="inferred from homology"/>
<dbReference type="OMA" id="PRFHRMP"/>
<evidence type="ECO:0000256" key="2">
    <source>
        <dbReference type="ARBA" id="ARBA00023128"/>
    </source>
</evidence>
<reference evidence="4 5" key="1">
    <citation type="journal article" date="2011" name="Science">
        <title>Comparative functional genomics of the fission yeasts.</title>
        <authorList>
            <person name="Rhind N."/>
            <person name="Chen Z."/>
            <person name="Yassour M."/>
            <person name="Thompson D.A."/>
            <person name="Haas B.J."/>
            <person name="Habib N."/>
            <person name="Wapinski I."/>
            <person name="Roy S."/>
            <person name="Lin M.F."/>
            <person name="Heiman D.I."/>
            <person name="Young S.K."/>
            <person name="Furuya K."/>
            <person name="Guo Y."/>
            <person name="Pidoux A."/>
            <person name="Chen H.M."/>
            <person name="Robbertse B."/>
            <person name="Goldberg J.M."/>
            <person name="Aoki K."/>
            <person name="Bayne E.H."/>
            <person name="Berlin A.M."/>
            <person name="Desjardins C.A."/>
            <person name="Dobbs E."/>
            <person name="Dukaj L."/>
            <person name="Fan L."/>
            <person name="FitzGerald M.G."/>
            <person name="French C."/>
            <person name="Gujja S."/>
            <person name="Hansen K."/>
            <person name="Keifenheim D."/>
            <person name="Levin J.Z."/>
            <person name="Mosher R.A."/>
            <person name="Mueller C.A."/>
            <person name="Pfiffner J."/>
            <person name="Priest M."/>
            <person name="Russ C."/>
            <person name="Smialowska A."/>
            <person name="Swoboda P."/>
            <person name="Sykes S.M."/>
            <person name="Vaughn M."/>
            <person name="Vengrova S."/>
            <person name="Yoder R."/>
            <person name="Zeng Q."/>
            <person name="Allshire R."/>
            <person name="Baulcombe D."/>
            <person name="Birren B.W."/>
            <person name="Brown W."/>
            <person name="Ekwall K."/>
            <person name="Kellis M."/>
            <person name="Leatherwood J."/>
            <person name="Levin H."/>
            <person name="Margalit H."/>
            <person name="Martienssen R."/>
            <person name="Nieduszynski C.A."/>
            <person name="Spatafora J.W."/>
            <person name="Friedman N."/>
            <person name="Dalgaard J.Z."/>
            <person name="Baumann P."/>
            <person name="Niki H."/>
            <person name="Regev A."/>
            <person name="Nusbaum C."/>
        </authorList>
    </citation>
    <scope>NUCLEOTIDE SEQUENCE [LARGE SCALE GENOMIC DNA]</scope>
    <source>
        <strain evidence="5">yFS286</strain>
    </source>
</reference>
<dbReference type="InterPro" id="IPR020373">
    <property type="entry name" value="Kgd4/YMR-31"/>
</dbReference>
<keyword evidence="2" id="KW-0496">Mitochondrion</keyword>
<name>S9R1D1_SCHOY</name>
<dbReference type="EMBL" id="KE503207">
    <property type="protein sequence ID" value="EPX72230.1"/>
    <property type="molecule type" value="Genomic_DNA"/>
</dbReference>
<protein>
    <submittedName>
        <fullName evidence="4">Uncharacterized protein</fullName>
    </submittedName>
</protein>
<dbReference type="AlphaFoldDB" id="S9R1D1"/>
<dbReference type="Pfam" id="PF10937">
    <property type="entry name" value="Kgd4-YMR31"/>
    <property type="match status" value="1"/>
</dbReference>
<dbReference type="HOGENOM" id="CLU_2499156_0_0_1"/>
<gene>
    <name evidence="4" type="ORF">SOCG_04921</name>
</gene>
<evidence type="ECO:0000313" key="4">
    <source>
        <dbReference type="EMBL" id="EPX72230.1"/>
    </source>
</evidence>
<dbReference type="OrthoDB" id="2116030at2759"/>
<keyword evidence="5" id="KW-1185">Reference proteome</keyword>
<comment type="similarity">
    <text evidence="3">Belongs to the alpha-ketoglutarate dehydrogenase component 4 family.</text>
</comment>